<accession>A0A8J5X893</accession>
<dbReference type="Proteomes" id="UP000751190">
    <property type="component" value="Unassembled WGS sequence"/>
</dbReference>
<comment type="caution">
    <text evidence="2">The sequence shown here is derived from an EMBL/GenBank/DDBJ whole genome shotgun (WGS) entry which is preliminary data.</text>
</comment>
<evidence type="ECO:0000313" key="2">
    <source>
        <dbReference type="EMBL" id="KAG8458217.1"/>
    </source>
</evidence>
<sequence length="352" mass="37382">MAEETAPATAEAVDDDAKAEDNATDALLSEKDQAAAKIGAAMRGKSARTSLNEQREAAAKINAVGRGHAERAALRQRQRSATRINTRAKGHLARERHKAKRAARDGMAQLEEEPTAPAHDAGERDGAHNPAGDESAAARRIEAAARGHFDRKAVGKRQAAAGTIGKVAKGRSARSEARERREAAAAEAAEAQAQAEAGRARAEAAKSTPTRAKPSVSLVPVASAPEQTFAKPPIRYRFVGTAREDSRHARSYWQTYTVSVHGVHSSAAKLVITIEVHGQLQNLMSVEPVSSKMSDEDWSEIAAALVGADLASLGAADFGALFLLSQAVLKRTAHRLPRSHSEASKVALDRKD</sequence>
<feature type="region of interest" description="Disordered" evidence="1">
    <location>
        <begin position="1"/>
        <end position="30"/>
    </location>
</feature>
<evidence type="ECO:0000256" key="1">
    <source>
        <dbReference type="SAM" id="MobiDB-lite"/>
    </source>
</evidence>
<dbReference type="EMBL" id="JAGTXO010000055">
    <property type="protein sequence ID" value="KAG8458217.1"/>
    <property type="molecule type" value="Genomic_DNA"/>
</dbReference>
<reference evidence="2" key="1">
    <citation type="submission" date="2021-05" db="EMBL/GenBank/DDBJ databases">
        <title>The genome of the haptophyte Pavlova lutheri (Diacronema luteri, Pavlovales) - a model for lipid biosynthesis in eukaryotic algae.</title>
        <authorList>
            <person name="Hulatt C.J."/>
            <person name="Posewitz M.C."/>
        </authorList>
    </citation>
    <scope>NUCLEOTIDE SEQUENCE</scope>
    <source>
        <strain evidence="2">NIVA-4/92</strain>
    </source>
</reference>
<feature type="compositionally biased region" description="Basic residues" evidence="1">
    <location>
        <begin position="74"/>
        <end position="101"/>
    </location>
</feature>
<dbReference type="AlphaFoldDB" id="A0A8J5X893"/>
<feature type="region of interest" description="Disordered" evidence="1">
    <location>
        <begin position="63"/>
        <end position="136"/>
    </location>
</feature>
<dbReference type="OrthoDB" id="10654869at2759"/>
<keyword evidence="3" id="KW-1185">Reference proteome</keyword>
<dbReference type="PROSITE" id="PS50096">
    <property type="entry name" value="IQ"/>
    <property type="match status" value="4"/>
</dbReference>
<feature type="region of interest" description="Disordered" evidence="1">
    <location>
        <begin position="165"/>
        <end position="218"/>
    </location>
</feature>
<protein>
    <submittedName>
        <fullName evidence="2">Uncharacterized protein</fullName>
    </submittedName>
</protein>
<organism evidence="2 3">
    <name type="scientific">Diacronema lutheri</name>
    <name type="common">Unicellular marine alga</name>
    <name type="synonym">Monochrysis lutheri</name>
    <dbReference type="NCBI Taxonomy" id="2081491"/>
    <lineage>
        <taxon>Eukaryota</taxon>
        <taxon>Haptista</taxon>
        <taxon>Haptophyta</taxon>
        <taxon>Pavlovophyceae</taxon>
        <taxon>Pavlovales</taxon>
        <taxon>Pavlovaceae</taxon>
        <taxon>Diacronema</taxon>
    </lineage>
</organism>
<name>A0A8J5X893_DIALT</name>
<proteinExistence type="predicted"/>
<feature type="compositionally biased region" description="Low complexity" evidence="1">
    <location>
        <begin position="1"/>
        <end position="11"/>
    </location>
</feature>
<evidence type="ECO:0000313" key="3">
    <source>
        <dbReference type="Proteomes" id="UP000751190"/>
    </source>
</evidence>
<feature type="compositionally biased region" description="Low complexity" evidence="1">
    <location>
        <begin position="185"/>
        <end position="197"/>
    </location>
</feature>
<gene>
    <name evidence="2" type="ORF">KFE25_001509</name>
</gene>
<feature type="compositionally biased region" description="Basic and acidic residues" evidence="1">
    <location>
        <begin position="173"/>
        <end position="184"/>
    </location>
</feature>